<protein>
    <submittedName>
        <fullName evidence="7">Creatininase family protein</fullName>
    </submittedName>
</protein>
<dbReference type="SUPFAM" id="SSF102215">
    <property type="entry name" value="Creatininase"/>
    <property type="match status" value="1"/>
</dbReference>
<dbReference type="EMBL" id="JAUZEE010000003">
    <property type="protein sequence ID" value="MDP4300389.1"/>
    <property type="molecule type" value="Genomic_DNA"/>
</dbReference>
<feature type="signal peptide" evidence="6">
    <location>
        <begin position="1"/>
        <end position="26"/>
    </location>
</feature>
<keyword evidence="8" id="KW-1185">Reference proteome</keyword>
<comment type="caution">
    <text evidence="7">The sequence shown here is derived from an EMBL/GenBank/DDBJ whole genome shotgun (WGS) entry which is preliminary data.</text>
</comment>
<name>A0ABT9G1M6_LEPDI</name>
<feature type="chain" id="PRO_5046863938" evidence="6">
    <location>
        <begin position="27"/>
        <end position="281"/>
    </location>
</feature>
<comment type="similarity">
    <text evidence="5">Belongs to the creatininase superfamily.</text>
</comment>
<dbReference type="PANTHER" id="PTHR35005:SF1">
    <property type="entry name" value="2-AMINO-5-FORMYLAMINO-6-RIBOSYLAMINOPYRIMIDIN-4(3H)-ONE 5'-MONOPHOSPHATE DEFORMYLASE"/>
    <property type="match status" value="1"/>
</dbReference>
<evidence type="ECO:0000256" key="3">
    <source>
        <dbReference type="ARBA" id="ARBA00022801"/>
    </source>
</evidence>
<comment type="cofactor">
    <cofactor evidence="1">
        <name>Zn(2+)</name>
        <dbReference type="ChEBI" id="CHEBI:29105"/>
    </cofactor>
</comment>
<proteinExistence type="inferred from homology"/>
<sequence length="281" mass="29157">MNPTIRRRDGLGLATAWLAAPATAQAATHAATTDAGPASVHVEDLTWTELRERIDAGSTTLLIPVGGIEQSGPHLTLGKHNARVRALAGQIAQALGRTLVAPVLAHVPEGAIDPPTQHMRYAGTLSIPVAAFEAVLEGTVRSYARHGLRHLVLLGDHGGYQASLQAVATRLSRPPATGLSGARVLALTAYYRATQTAYVEALKARGHRPAEIGEHAGLADTALSLALDPASVRQGRLAQVRPDADGVSGDPRAATAELGRLGVQAQVEASLAALRRFVAGG</sequence>
<accession>A0ABT9G1M6</accession>
<keyword evidence="2" id="KW-0479">Metal-binding</keyword>
<dbReference type="InterPro" id="IPR003785">
    <property type="entry name" value="Creatininase/forma_Hydrolase"/>
</dbReference>
<dbReference type="Gene3D" id="3.40.50.10310">
    <property type="entry name" value="Creatininase"/>
    <property type="match status" value="1"/>
</dbReference>
<dbReference type="RefSeq" id="WP_305748949.1">
    <property type="nucleotide sequence ID" value="NZ_JAUZEE010000003.1"/>
</dbReference>
<dbReference type="PANTHER" id="PTHR35005">
    <property type="entry name" value="3-DEHYDRO-SCYLLO-INOSOSE HYDROLASE"/>
    <property type="match status" value="1"/>
</dbReference>
<dbReference type="InterPro" id="IPR024087">
    <property type="entry name" value="Creatininase-like_sf"/>
</dbReference>
<evidence type="ECO:0000256" key="1">
    <source>
        <dbReference type="ARBA" id="ARBA00001947"/>
    </source>
</evidence>
<gene>
    <name evidence="7" type="ORF">Q8X39_07045</name>
</gene>
<organism evidence="7 8">
    <name type="scientific">Leptothrix discophora</name>
    <dbReference type="NCBI Taxonomy" id="89"/>
    <lineage>
        <taxon>Bacteria</taxon>
        <taxon>Pseudomonadati</taxon>
        <taxon>Pseudomonadota</taxon>
        <taxon>Betaproteobacteria</taxon>
        <taxon>Burkholderiales</taxon>
        <taxon>Sphaerotilaceae</taxon>
        <taxon>Leptothrix</taxon>
    </lineage>
</organism>
<keyword evidence="4" id="KW-0862">Zinc</keyword>
<reference evidence="7 8" key="1">
    <citation type="submission" date="2023-08" db="EMBL/GenBank/DDBJ databases">
        <authorList>
            <person name="Roldan D.M."/>
            <person name="Menes R.J."/>
        </authorList>
    </citation>
    <scope>NUCLEOTIDE SEQUENCE [LARGE SCALE GENOMIC DNA]</scope>
    <source>
        <strain evidence="7 8">CCM 2812</strain>
    </source>
</reference>
<keyword evidence="3" id="KW-0378">Hydrolase</keyword>
<dbReference type="Proteomes" id="UP001235760">
    <property type="component" value="Unassembled WGS sequence"/>
</dbReference>
<evidence type="ECO:0000313" key="8">
    <source>
        <dbReference type="Proteomes" id="UP001235760"/>
    </source>
</evidence>
<evidence type="ECO:0000256" key="4">
    <source>
        <dbReference type="ARBA" id="ARBA00022833"/>
    </source>
</evidence>
<evidence type="ECO:0000256" key="6">
    <source>
        <dbReference type="SAM" id="SignalP"/>
    </source>
</evidence>
<evidence type="ECO:0000256" key="2">
    <source>
        <dbReference type="ARBA" id="ARBA00022723"/>
    </source>
</evidence>
<evidence type="ECO:0000256" key="5">
    <source>
        <dbReference type="ARBA" id="ARBA00024029"/>
    </source>
</evidence>
<keyword evidence="6" id="KW-0732">Signal</keyword>
<dbReference type="Pfam" id="PF02633">
    <property type="entry name" value="Creatininase"/>
    <property type="match status" value="1"/>
</dbReference>
<evidence type="ECO:0000313" key="7">
    <source>
        <dbReference type="EMBL" id="MDP4300389.1"/>
    </source>
</evidence>